<keyword evidence="2" id="KW-0238">DNA-binding</keyword>
<reference evidence="6 7" key="1">
    <citation type="submission" date="2018-09" db="EMBL/GenBank/DDBJ databases">
        <title>Comparative genomics of Leucobacter spp.</title>
        <authorList>
            <person name="Reis A.C."/>
            <person name="Kolvenbach B.A."/>
            <person name="Corvini P.F.X."/>
            <person name="Nunes O.C."/>
        </authorList>
    </citation>
    <scope>NUCLEOTIDE SEQUENCE [LARGE SCALE GENOMIC DNA]</scope>
    <source>
        <strain evidence="6 7">TAN 31504</strain>
    </source>
</reference>
<keyword evidence="3" id="KW-0804">Transcription</keyword>
<dbReference type="Pfam" id="PF01037">
    <property type="entry name" value="AsnC_trans_reg"/>
    <property type="match status" value="1"/>
</dbReference>
<dbReference type="SUPFAM" id="SSF46785">
    <property type="entry name" value="Winged helix' DNA-binding domain"/>
    <property type="match status" value="1"/>
</dbReference>
<dbReference type="SMART" id="SM00344">
    <property type="entry name" value="HTH_ASNC"/>
    <property type="match status" value="1"/>
</dbReference>
<name>A0ABS1SCJ5_9MICO</name>
<dbReference type="InterPro" id="IPR019887">
    <property type="entry name" value="Tscrpt_reg_AsnC/Lrp_C"/>
</dbReference>
<dbReference type="Gene3D" id="3.30.70.920">
    <property type="match status" value="1"/>
</dbReference>
<keyword evidence="7" id="KW-1185">Reference proteome</keyword>
<feature type="domain" description="Transcription regulator AsnC/Lrp ligand binding" evidence="4">
    <location>
        <begin position="81"/>
        <end position="147"/>
    </location>
</feature>
<dbReference type="Gene3D" id="1.10.10.10">
    <property type="entry name" value="Winged helix-like DNA-binding domain superfamily/Winged helix DNA-binding domain"/>
    <property type="match status" value="2"/>
</dbReference>
<dbReference type="SUPFAM" id="SSF54909">
    <property type="entry name" value="Dimeric alpha+beta barrel"/>
    <property type="match status" value="1"/>
</dbReference>
<proteinExistence type="predicted"/>
<accession>A0ABS1SCJ5</accession>
<keyword evidence="1" id="KW-0805">Transcription regulation</keyword>
<dbReference type="PANTHER" id="PTHR30154:SF34">
    <property type="entry name" value="TRANSCRIPTIONAL REGULATOR AZLB"/>
    <property type="match status" value="1"/>
</dbReference>
<dbReference type="EMBL" id="QYAC01000001">
    <property type="protein sequence ID" value="MBL3678096.1"/>
    <property type="molecule type" value="Genomic_DNA"/>
</dbReference>
<evidence type="ECO:0000259" key="4">
    <source>
        <dbReference type="Pfam" id="PF01037"/>
    </source>
</evidence>
<feature type="domain" description="HTH asnC-type" evidence="5">
    <location>
        <begin position="16"/>
        <end position="55"/>
    </location>
</feature>
<dbReference type="InterPro" id="IPR011008">
    <property type="entry name" value="Dimeric_a/b-barrel"/>
</dbReference>
<evidence type="ECO:0000313" key="6">
    <source>
        <dbReference type="EMBL" id="MBL3678096.1"/>
    </source>
</evidence>
<dbReference type="PANTHER" id="PTHR30154">
    <property type="entry name" value="LEUCINE-RESPONSIVE REGULATORY PROTEIN"/>
    <property type="match status" value="1"/>
</dbReference>
<dbReference type="InterPro" id="IPR019888">
    <property type="entry name" value="Tscrpt_reg_AsnC-like"/>
</dbReference>
<dbReference type="InterPro" id="IPR036388">
    <property type="entry name" value="WH-like_DNA-bd_sf"/>
</dbReference>
<comment type="caution">
    <text evidence="6">The sequence shown here is derived from an EMBL/GenBank/DDBJ whole genome shotgun (WGS) entry which is preliminary data.</text>
</comment>
<gene>
    <name evidence="6" type="ORF">D3230_02090</name>
</gene>
<organism evidence="6 7">
    <name type="scientific">Leucobacter chromiireducens subsp. solipictus</name>
    <dbReference type="NCBI Taxonomy" id="398235"/>
    <lineage>
        <taxon>Bacteria</taxon>
        <taxon>Bacillati</taxon>
        <taxon>Actinomycetota</taxon>
        <taxon>Actinomycetes</taxon>
        <taxon>Micrococcales</taxon>
        <taxon>Microbacteriaceae</taxon>
        <taxon>Leucobacter</taxon>
    </lineage>
</organism>
<dbReference type="InterPro" id="IPR000485">
    <property type="entry name" value="AsnC-type_HTH_dom"/>
</dbReference>
<evidence type="ECO:0000256" key="3">
    <source>
        <dbReference type="ARBA" id="ARBA00023163"/>
    </source>
</evidence>
<dbReference type="Proteomes" id="UP001645859">
    <property type="component" value="Unassembled WGS sequence"/>
</dbReference>
<sequence>MPKYRNSGEKMPELTLDELDFQIIHGLQIDPRVRWVALADVLGVDAHTLARRWERIEAGGAAWLTALHGVKQLDALALIEVDSFPGQVLRAAEAIAVLPGVASIELSTGACDLFVTLFAENDDALAGFLLEQIGEIPEIRGVRAHLVSQVVREGSEWTVQALSEAQARRIPAPRPPRAGAAKHVDPRLAIALRETLQDDVRMPVGELGRRVGISAQRAADSLARLRQQGLLQLRADMSERFTPYPAVNWLFLQLPAPRVASALEKIISVKAIQFAAVSTGPANVILAMGARDRPGLLSAEIGLAQLVPEMEVKSRMTMLRLYRHLGREVNGFGSVRPGSGTTTAQPASTF</sequence>
<evidence type="ECO:0000256" key="2">
    <source>
        <dbReference type="ARBA" id="ARBA00023125"/>
    </source>
</evidence>
<evidence type="ECO:0000259" key="5">
    <source>
        <dbReference type="Pfam" id="PF13404"/>
    </source>
</evidence>
<evidence type="ECO:0000313" key="7">
    <source>
        <dbReference type="Proteomes" id="UP001645859"/>
    </source>
</evidence>
<dbReference type="InterPro" id="IPR036390">
    <property type="entry name" value="WH_DNA-bd_sf"/>
</dbReference>
<dbReference type="Pfam" id="PF13404">
    <property type="entry name" value="HTH_AsnC-type"/>
    <property type="match status" value="1"/>
</dbReference>
<protein>
    <submittedName>
        <fullName evidence="6">AsnC family transcriptional regulator</fullName>
    </submittedName>
</protein>
<evidence type="ECO:0000256" key="1">
    <source>
        <dbReference type="ARBA" id="ARBA00023015"/>
    </source>
</evidence>